<keyword evidence="2" id="KW-0472">Membrane</keyword>
<proteinExistence type="predicted"/>
<keyword evidence="3" id="KW-0732">Signal</keyword>
<reference evidence="4" key="1">
    <citation type="submission" date="2022-07" db="EMBL/GenBank/DDBJ databases">
        <title>Fungi with potential for degradation of polypropylene.</title>
        <authorList>
            <person name="Gostincar C."/>
        </authorList>
    </citation>
    <scope>NUCLEOTIDE SEQUENCE</scope>
    <source>
        <strain evidence="4">EXF-13287</strain>
    </source>
</reference>
<dbReference type="GO" id="GO:0000324">
    <property type="term" value="C:fungal-type vacuole"/>
    <property type="evidence" value="ECO:0007669"/>
    <property type="project" value="TreeGrafter"/>
</dbReference>
<feature type="region of interest" description="Disordered" evidence="1">
    <location>
        <begin position="197"/>
        <end position="244"/>
    </location>
</feature>
<feature type="transmembrane region" description="Helical" evidence="2">
    <location>
        <begin position="131"/>
        <end position="157"/>
    </location>
</feature>
<feature type="region of interest" description="Disordered" evidence="1">
    <location>
        <begin position="28"/>
        <end position="116"/>
    </location>
</feature>
<dbReference type="PANTHER" id="PTHR36089:SF1">
    <property type="entry name" value="CHITIN SYNTHASE 3 COMPLEX PROTEIN CSI2-RELATED"/>
    <property type="match status" value="1"/>
</dbReference>
<feature type="compositionally biased region" description="Pro residues" evidence="1">
    <location>
        <begin position="106"/>
        <end position="116"/>
    </location>
</feature>
<feature type="chain" id="PRO_5041419878" evidence="3">
    <location>
        <begin position="30"/>
        <end position="369"/>
    </location>
</feature>
<feature type="region of interest" description="Disordered" evidence="1">
    <location>
        <begin position="259"/>
        <end position="369"/>
    </location>
</feature>
<dbReference type="Proteomes" id="UP001174691">
    <property type="component" value="Unassembled WGS sequence"/>
</dbReference>
<evidence type="ECO:0000256" key="2">
    <source>
        <dbReference type="SAM" id="Phobius"/>
    </source>
</evidence>
<dbReference type="EMBL" id="JANBVN010000162">
    <property type="protein sequence ID" value="KAJ9137346.1"/>
    <property type="molecule type" value="Genomic_DNA"/>
</dbReference>
<comment type="caution">
    <text evidence="4">The sequence shown here is derived from an EMBL/GenBank/DDBJ whole genome shotgun (WGS) entry which is preliminary data.</text>
</comment>
<dbReference type="PANTHER" id="PTHR36089">
    <property type="entry name" value="CHITIN SYNTHASE 3 COMPLEX PROTEIN CSI2-RELATED"/>
    <property type="match status" value="1"/>
</dbReference>
<organism evidence="4 5">
    <name type="scientific">Coniochaeta hoffmannii</name>
    <dbReference type="NCBI Taxonomy" id="91930"/>
    <lineage>
        <taxon>Eukaryota</taxon>
        <taxon>Fungi</taxon>
        <taxon>Dikarya</taxon>
        <taxon>Ascomycota</taxon>
        <taxon>Pezizomycotina</taxon>
        <taxon>Sordariomycetes</taxon>
        <taxon>Sordariomycetidae</taxon>
        <taxon>Coniochaetales</taxon>
        <taxon>Coniochaetaceae</taxon>
        <taxon>Coniochaeta</taxon>
    </lineage>
</organism>
<keyword evidence="5" id="KW-1185">Reference proteome</keyword>
<name>A0AA38VCD7_9PEZI</name>
<evidence type="ECO:0000313" key="4">
    <source>
        <dbReference type="EMBL" id="KAJ9137346.1"/>
    </source>
</evidence>
<feature type="compositionally biased region" description="Polar residues" evidence="1">
    <location>
        <begin position="314"/>
        <end position="325"/>
    </location>
</feature>
<dbReference type="InterPro" id="IPR051009">
    <property type="entry name" value="PRM"/>
</dbReference>
<feature type="compositionally biased region" description="Polar residues" evidence="1">
    <location>
        <begin position="94"/>
        <end position="104"/>
    </location>
</feature>
<evidence type="ECO:0000313" key="5">
    <source>
        <dbReference type="Proteomes" id="UP001174691"/>
    </source>
</evidence>
<evidence type="ECO:0000256" key="3">
    <source>
        <dbReference type="SAM" id="SignalP"/>
    </source>
</evidence>
<sequence length="369" mass="38007">MGSSRMSLRRSLLISTFAALSLFSTAAHAQGNNKPTETTTTTTPTPTSTTAKDQKTTQTTTSKTSTTSLPALSSSTTSSSSTSTGAPPKLTGLPTLSKTVDNSVPTYPPPSPPPMQNAPFMNRSTLPDGTVFIAVGAILGLFGAAILIWRGIVAYLLKRSVEKAALAQHTTNDKVASSFPPPPETFYKYTDESSASLGLVSGRGQRRTTRGPIPSQTPSTTNLFFSPTAAGGAGGGGSMNSSNRHSTFLPSGFYAATSAAPAPAGQGHGPSISLSNLNPAGNRGSHVPVRQTPPESPELAPRTTPPHGHPVRANNFSTSSISLNRPPSGRAPSAYLDDLLDDQPGAFPPAAPQGGGGHYRGASGQQPRF</sequence>
<accession>A0AA38VCD7</accession>
<feature type="compositionally biased region" description="Polar residues" evidence="1">
    <location>
        <begin position="214"/>
        <end position="225"/>
    </location>
</feature>
<gene>
    <name evidence="4" type="ORF">NKR19_g8265</name>
</gene>
<feature type="compositionally biased region" description="Low complexity" evidence="1">
    <location>
        <begin position="35"/>
        <end position="84"/>
    </location>
</feature>
<dbReference type="AlphaFoldDB" id="A0AA38VCD7"/>
<keyword evidence="2" id="KW-0812">Transmembrane</keyword>
<feature type="signal peptide" evidence="3">
    <location>
        <begin position="1"/>
        <end position="29"/>
    </location>
</feature>
<keyword evidence="2" id="KW-1133">Transmembrane helix</keyword>
<protein>
    <submittedName>
        <fullName evidence="4">Vacuolar membrane protein</fullName>
    </submittedName>
</protein>
<evidence type="ECO:0000256" key="1">
    <source>
        <dbReference type="SAM" id="MobiDB-lite"/>
    </source>
</evidence>